<keyword evidence="3 8" id="KW-1133">Transmembrane helix</keyword>
<keyword evidence="7" id="KW-0807">Transducer</keyword>
<feature type="domain" description="G-protein coupled receptors family 1 profile" evidence="9">
    <location>
        <begin position="1"/>
        <end position="240"/>
    </location>
</feature>
<dbReference type="EMBL" id="MRZV01002458">
    <property type="protein sequence ID" value="PIK33646.1"/>
    <property type="molecule type" value="Genomic_DNA"/>
</dbReference>
<evidence type="ECO:0000256" key="8">
    <source>
        <dbReference type="SAM" id="Phobius"/>
    </source>
</evidence>
<protein>
    <submittedName>
        <fullName evidence="10">Putative 5-hydroxytryptamine receptor 1-like</fullName>
    </submittedName>
</protein>
<dbReference type="InterPro" id="IPR000276">
    <property type="entry name" value="GPCR_Rhodpsn"/>
</dbReference>
<evidence type="ECO:0000256" key="7">
    <source>
        <dbReference type="ARBA" id="ARBA00023224"/>
    </source>
</evidence>
<dbReference type="Pfam" id="PF00001">
    <property type="entry name" value="7tm_1"/>
    <property type="match status" value="1"/>
</dbReference>
<dbReference type="STRING" id="307972.A0A2G8JD30"/>
<dbReference type="InterPro" id="IPR017452">
    <property type="entry name" value="GPCR_Rhodpsn_7TM"/>
</dbReference>
<dbReference type="GO" id="GO:0004930">
    <property type="term" value="F:G protein-coupled receptor activity"/>
    <property type="evidence" value="ECO:0007669"/>
    <property type="project" value="UniProtKB-KW"/>
</dbReference>
<organism evidence="10 11">
    <name type="scientific">Stichopus japonicus</name>
    <name type="common">Sea cucumber</name>
    <dbReference type="NCBI Taxonomy" id="307972"/>
    <lineage>
        <taxon>Eukaryota</taxon>
        <taxon>Metazoa</taxon>
        <taxon>Echinodermata</taxon>
        <taxon>Eleutherozoa</taxon>
        <taxon>Echinozoa</taxon>
        <taxon>Holothuroidea</taxon>
        <taxon>Aspidochirotacea</taxon>
        <taxon>Aspidochirotida</taxon>
        <taxon>Stichopodidae</taxon>
        <taxon>Apostichopus</taxon>
    </lineage>
</organism>
<feature type="transmembrane region" description="Helical" evidence="8">
    <location>
        <begin position="188"/>
        <end position="211"/>
    </location>
</feature>
<evidence type="ECO:0000256" key="2">
    <source>
        <dbReference type="ARBA" id="ARBA00022692"/>
    </source>
</evidence>
<gene>
    <name evidence="10" type="ORF">BSL78_29532</name>
</gene>
<comment type="caution">
    <text evidence="10">The sequence shown here is derived from an EMBL/GenBank/DDBJ whole genome shotgun (WGS) entry which is preliminary data.</text>
</comment>
<proteinExistence type="predicted"/>
<comment type="subcellular location">
    <subcellularLocation>
        <location evidence="1">Membrane</location>
        <topology evidence="1">Multi-pass membrane protein</topology>
    </subcellularLocation>
</comment>
<evidence type="ECO:0000256" key="4">
    <source>
        <dbReference type="ARBA" id="ARBA00023040"/>
    </source>
</evidence>
<evidence type="ECO:0000256" key="3">
    <source>
        <dbReference type="ARBA" id="ARBA00022989"/>
    </source>
</evidence>
<dbReference type="Gene3D" id="1.20.1070.10">
    <property type="entry name" value="Rhodopsin 7-helix transmembrane proteins"/>
    <property type="match status" value="1"/>
</dbReference>
<dbReference type="Proteomes" id="UP000230750">
    <property type="component" value="Unassembled WGS sequence"/>
</dbReference>
<keyword evidence="11" id="KW-1185">Reference proteome</keyword>
<dbReference type="GO" id="GO:0016020">
    <property type="term" value="C:membrane"/>
    <property type="evidence" value="ECO:0007669"/>
    <property type="project" value="UniProtKB-SubCell"/>
</dbReference>
<keyword evidence="2 8" id="KW-0812">Transmembrane</keyword>
<accession>A0A2G8JD30</accession>
<dbReference type="PROSITE" id="PS50262">
    <property type="entry name" value="G_PROTEIN_RECEP_F1_2"/>
    <property type="match status" value="1"/>
</dbReference>
<dbReference type="SUPFAM" id="SSF81321">
    <property type="entry name" value="Family A G protein-coupled receptor-like"/>
    <property type="match status" value="1"/>
</dbReference>
<evidence type="ECO:0000256" key="1">
    <source>
        <dbReference type="ARBA" id="ARBA00004141"/>
    </source>
</evidence>
<name>A0A2G8JD30_STIJA</name>
<dbReference type="InterPro" id="IPR050125">
    <property type="entry name" value="GPCR_opsins"/>
</dbReference>
<keyword evidence="4" id="KW-0297">G-protein coupled receptor</keyword>
<feature type="non-terminal residue" evidence="10">
    <location>
        <position position="266"/>
    </location>
</feature>
<feature type="transmembrane region" description="Helical" evidence="8">
    <location>
        <begin position="45"/>
        <end position="66"/>
    </location>
</feature>
<evidence type="ECO:0000313" key="11">
    <source>
        <dbReference type="Proteomes" id="UP000230750"/>
    </source>
</evidence>
<dbReference type="OrthoDB" id="10034726at2759"/>
<dbReference type="PANTHER" id="PTHR24240">
    <property type="entry name" value="OPSIN"/>
    <property type="match status" value="1"/>
</dbReference>
<feature type="transmembrane region" description="Helical" evidence="8">
    <location>
        <begin position="134"/>
        <end position="158"/>
    </location>
</feature>
<dbReference type="CDD" id="cd00637">
    <property type="entry name" value="7tm_classA_rhodopsin-like"/>
    <property type="match status" value="1"/>
</dbReference>
<evidence type="ECO:0000256" key="5">
    <source>
        <dbReference type="ARBA" id="ARBA00023136"/>
    </source>
</evidence>
<dbReference type="AlphaFoldDB" id="A0A2G8JD30"/>
<evidence type="ECO:0000256" key="6">
    <source>
        <dbReference type="ARBA" id="ARBA00023170"/>
    </source>
</evidence>
<sequence length="266" mass="30068">MRTKTNTFIANLAVADLGVTVLCMPFSLVTLLVGDYKFGMVVCNINAFCDALFLVASIHGLTGISLQKYFALVRPLSRVITRGRIKYMIAMAWLTATVSAIGPLIGWSENTYKPGSSQCGPKYPETIGEYLHGYYNLVVALVIPLLVCLFVYISVFNASRQYSKRLQRNTTFDVERIFKQQIQIVKTIFVIVITFFLCWTPYFIYAAWVLWGDHNNIPFWFNTVAYMSGFANSALNPIIYALRTVSFKRELRKMFGFAKSGSLTVV</sequence>
<keyword evidence="6 10" id="KW-0675">Receptor</keyword>
<feature type="transmembrane region" description="Helical" evidence="8">
    <location>
        <begin position="12"/>
        <end position="33"/>
    </location>
</feature>
<feature type="transmembrane region" description="Helical" evidence="8">
    <location>
        <begin position="87"/>
        <end position="107"/>
    </location>
</feature>
<evidence type="ECO:0000259" key="9">
    <source>
        <dbReference type="PROSITE" id="PS50262"/>
    </source>
</evidence>
<evidence type="ECO:0000313" key="10">
    <source>
        <dbReference type="EMBL" id="PIK33646.1"/>
    </source>
</evidence>
<reference evidence="10 11" key="1">
    <citation type="journal article" date="2017" name="PLoS Biol.">
        <title>The sea cucumber genome provides insights into morphological evolution and visceral regeneration.</title>
        <authorList>
            <person name="Zhang X."/>
            <person name="Sun L."/>
            <person name="Yuan J."/>
            <person name="Sun Y."/>
            <person name="Gao Y."/>
            <person name="Zhang L."/>
            <person name="Li S."/>
            <person name="Dai H."/>
            <person name="Hamel J.F."/>
            <person name="Liu C."/>
            <person name="Yu Y."/>
            <person name="Liu S."/>
            <person name="Lin W."/>
            <person name="Guo K."/>
            <person name="Jin S."/>
            <person name="Xu P."/>
            <person name="Storey K.B."/>
            <person name="Huan P."/>
            <person name="Zhang T."/>
            <person name="Zhou Y."/>
            <person name="Zhang J."/>
            <person name="Lin C."/>
            <person name="Li X."/>
            <person name="Xing L."/>
            <person name="Huo D."/>
            <person name="Sun M."/>
            <person name="Wang L."/>
            <person name="Mercier A."/>
            <person name="Li F."/>
            <person name="Yang H."/>
            <person name="Xiang J."/>
        </authorList>
    </citation>
    <scope>NUCLEOTIDE SEQUENCE [LARGE SCALE GENOMIC DNA]</scope>
    <source>
        <strain evidence="10">Shaxun</strain>
        <tissue evidence="10">Muscle</tissue>
    </source>
</reference>
<dbReference type="PRINTS" id="PR00237">
    <property type="entry name" value="GPCRRHODOPSN"/>
</dbReference>
<keyword evidence="5 8" id="KW-0472">Membrane</keyword>
<feature type="transmembrane region" description="Helical" evidence="8">
    <location>
        <begin position="217"/>
        <end position="242"/>
    </location>
</feature>